<comment type="subcellular location">
    <subcellularLocation>
        <location evidence="1 9 11">Cytoplasm</location>
    </subcellularLocation>
</comment>
<feature type="binding site" evidence="9">
    <location>
        <begin position="309"/>
        <end position="316"/>
    </location>
    <ligand>
        <name>GTP</name>
        <dbReference type="ChEBI" id="CHEBI:37565"/>
    </ligand>
</feature>
<evidence type="ECO:0000256" key="11">
    <source>
        <dbReference type="RuleBase" id="RU000645"/>
    </source>
</evidence>
<feature type="domain" description="Tr-type G" evidence="13">
    <location>
        <begin position="300"/>
        <end position="467"/>
    </location>
</feature>
<dbReference type="GO" id="GO:0005829">
    <property type="term" value="C:cytosol"/>
    <property type="evidence" value="ECO:0007669"/>
    <property type="project" value="TreeGrafter"/>
</dbReference>
<feature type="region of interest" description="Disordered" evidence="12">
    <location>
        <begin position="46"/>
        <end position="109"/>
    </location>
</feature>
<dbReference type="SUPFAM" id="SSF50447">
    <property type="entry name" value="Translation proteins"/>
    <property type="match status" value="2"/>
</dbReference>
<dbReference type="PANTHER" id="PTHR43381:SF5">
    <property type="entry name" value="TR-TYPE G DOMAIN-CONTAINING PROTEIN"/>
    <property type="match status" value="1"/>
</dbReference>
<feature type="region of interest" description="G-domain" evidence="9">
    <location>
        <begin position="303"/>
        <end position="451"/>
    </location>
</feature>
<evidence type="ECO:0000256" key="4">
    <source>
        <dbReference type="ARBA" id="ARBA00022490"/>
    </source>
</evidence>
<dbReference type="Gene3D" id="1.10.10.2480">
    <property type="match status" value="1"/>
</dbReference>
<dbReference type="PRINTS" id="PR00449">
    <property type="entry name" value="RASTRNSFRMNG"/>
</dbReference>
<dbReference type="Pfam" id="PF00009">
    <property type="entry name" value="GTP_EFTU"/>
    <property type="match status" value="1"/>
</dbReference>
<dbReference type="FunFam" id="2.40.30.10:FF:000007">
    <property type="entry name" value="Translation initiation factor IF-2"/>
    <property type="match status" value="1"/>
</dbReference>
<evidence type="ECO:0000256" key="3">
    <source>
        <dbReference type="ARBA" id="ARBA00020675"/>
    </source>
</evidence>
<keyword evidence="5 9" id="KW-0396">Initiation factor</keyword>
<dbReference type="FunFam" id="2.40.30.10:FF:000008">
    <property type="entry name" value="Translation initiation factor IF-2"/>
    <property type="match status" value="1"/>
</dbReference>
<dbReference type="CDD" id="cd01887">
    <property type="entry name" value="IF2_eIF5B"/>
    <property type="match status" value="1"/>
</dbReference>
<keyword evidence="6 9" id="KW-0547">Nucleotide-binding</keyword>
<dbReference type="InterPro" id="IPR009000">
    <property type="entry name" value="Transl_B-barrel_sf"/>
</dbReference>
<reference evidence="15" key="2">
    <citation type="journal article" date="2018" name="Environ. Microbiol.">
        <title>Bloom of a denitrifying methanotroph, 'Candidatus Methylomirabilis limnetica', in a deep stratified lake.</title>
        <authorList>
            <person name="Graf J.S."/>
            <person name="Mayr M.J."/>
            <person name="Marchant H.K."/>
            <person name="Tienken D."/>
            <person name="Hach P.F."/>
            <person name="Brand A."/>
            <person name="Schubert C.J."/>
            <person name="Kuypers M.M."/>
            <person name="Milucka J."/>
        </authorList>
    </citation>
    <scope>NUCLEOTIDE SEQUENCE [LARGE SCALE GENOMIC DNA]</scope>
    <source>
        <strain evidence="15">Zug</strain>
    </source>
</reference>
<dbReference type="SUPFAM" id="SSF52540">
    <property type="entry name" value="P-loop containing nucleoside triphosphate hydrolases"/>
    <property type="match status" value="1"/>
</dbReference>
<keyword evidence="8 9" id="KW-0342">GTP-binding</keyword>
<dbReference type="InterPro" id="IPR000795">
    <property type="entry name" value="T_Tr_GTP-bd_dom"/>
</dbReference>
<accession>A0A2T4TX39</accession>
<dbReference type="GO" id="GO:0005525">
    <property type="term" value="F:GTP binding"/>
    <property type="evidence" value="ECO:0007669"/>
    <property type="project" value="UniProtKB-KW"/>
</dbReference>
<feature type="binding site" evidence="9">
    <location>
        <begin position="355"/>
        <end position="359"/>
    </location>
    <ligand>
        <name>GTP</name>
        <dbReference type="ChEBI" id="CHEBI:37565"/>
    </ligand>
</feature>
<dbReference type="Gene3D" id="3.40.50.10050">
    <property type="entry name" value="Translation initiation factor IF- 2, domain 3"/>
    <property type="match status" value="1"/>
</dbReference>
<dbReference type="Gene3D" id="3.40.50.300">
    <property type="entry name" value="P-loop containing nucleotide triphosphate hydrolases"/>
    <property type="match status" value="1"/>
</dbReference>
<evidence type="ECO:0000256" key="9">
    <source>
        <dbReference type="HAMAP-Rule" id="MF_00100"/>
    </source>
</evidence>
<dbReference type="NCBIfam" id="TIGR00231">
    <property type="entry name" value="small_GTP"/>
    <property type="match status" value="1"/>
</dbReference>
<evidence type="ECO:0000313" key="15">
    <source>
        <dbReference type="Proteomes" id="UP000241436"/>
    </source>
</evidence>
<dbReference type="InterPro" id="IPR004161">
    <property type="entry name" value="EFTu-like_2"/>
</dbReference>
<dbReference type="InterPro" id="IPR006847">
    <property type="entry name" value="IF2_N"/>
</dbReference>
<comment type="similarity">
    <text evidence="2 9 10">Belongs to the TRAFAC class translation factor GTPase superfamily. Classic translation factor GTPase family. IF-2 subfamily.</text>
</comment>
<dbReference type="GO" id="GO:0003743">
    <property type="term" value="F:translation initiation factor activity"/>
    <property type="evidence" value="ECO:0007669"/>
    <property type="project" value="UniProtKB-UniRule"/>
</dbReference>
<dbReference type="Gene3D" id="2.40.30.10">
    <property type="entry name" value="Translation factors"/>
    <property type="match status" value="2"/>
</dbReference>
<dbReference type="CDD" id="cd03692">
    <property type="entry name" value="mtIF2_IVc"/>
    <property type="match status" value="1"/>
</dbReference>
<dbReference type="FunFam" id="3.40.50.10050:FF:000001">
    <property type="entry name" value="Translation initiation factor IF-2"/>
    <property type="match status" value="1"/>
</dbReference>
<dbReference type="Proteomes" id="UP000241436">
    <property type="component" value="Unassembled WGS sequence"/>
</dbReference>
<dbReference type="InterPro" id="IPR015760">
    <property type="entry name" value="TIF_IF2"/>
</dbReference>
<evidence type="ECO:0000313" key="14">
    <source>
        <dbReference type="EMBL" id="PTL35679.1"/>
    </source>
</evidence>
<gene>
    <name evidence="9" type="primary">infB</name>
    <name evidence="14" type="ORF">CLG94_07910</name>
</gene>
<protein>
    <recommendedName>
        <fullName evidence="3 9">Translation initiation factor IF-2</fullName>
    </recommendedName>
</protein>
<comment type="function">
    <text evidence="9 10">One of the essential components for the initiation of protein synthesis. Protects formylmethionyl-tRNA from spontaneous hydrolysis and promotes its binding to the 30S ribosomal subunits. Also involved in the hydrolysis of GTP during the formation of the 70S ribosomal complex.</text>
</comment>
<dbReference type="HAMAP" id="MF_00100_B">
    <property type="entry name" value="IF_2_B"/>
    <property type="match status" value="1"/>
</dbReference>
<evidence type="ECO:0000256" key="5">
    <source>
        <dbReference type="ARBA" id="ARBA00022540"/>
    </source>
</evidence>
<dbReference type="InterPro" id="IPR000178">
    <property type="entry name" value="TF_IF2_bacterial-like"/>
</dbReference>
<dbReference type="FunFam" id="3.40.50.300:FF:000019">
    <property type="entry name" value="Translation initiation factor IF-2"/>
    <property type="match status" value="1"/>
</dbReference>
<evidence type="ECO:0000256" key="6">
    <source>
        <dbReference type="ARBA" id="ARBA00022741"/>
    </source>
</evidence>
<name>A0A2T4TX39_9BACT</name>
<dbReference type="Pfam" id="PF04760">
    <property type="entry name" value="IF2_N"/>
    <property type="match status" value="2"/>
</dbReference>
<evidence type="ECO:0000256" key="7">
    <source>
        <dbReference type="ARBA" id="ARBA00022917"/>
    </source>
</evidence>
<dbReference type="InterPro" id="IPR023115">
    <property type="entry name" value="TIF_IF2_dom3"/>
</dbReference>
<proteinExistence type="inferred from homology"/>
<reference evidence="14 15" key="1">
    <citation type="submission" date="2017-09" db="EMBL/GenBank/DDBJ databases">
        <title>Bloom of a denitrifying methanotroph, Candidatus Methylomirabilis limnetica, in a deep stratified lake.</title>
        <authorList>
            <person name="Graf J.S."/>
            <person name="Marchant H.K."/>
            <person name="Tienken D."/>
            <person name="Hach P.F."/>
            <person name="Brand A."/>
            <person name="Schubert C.J."/>
            <person name="Kuypers M.M."/>
            <person name="Milucka J."/>
        </authorList>
    </citation>
    <scope>NUCLEOTIDE SEQUENCE [LARGE SCALE GENOMIC DNA]</scope>
    <source>
        <strain evidence="14 15">Zug</strain>
    </source>
</reference>
<evidence type="ECO:0000256" key="10">
    <source>
        <dbReference type="RuleBase" id="RU000644"/>
    </source>
</evidence>
<dbReference type="OrthoDB" id="9811804at2"/>
<dbReference type="RefSeq" id="WP_107562406.1">
    <property type="nucleotide sequence ID" value="NZ_NVQC01000022.1"/>
</dbReference>
<evidence type="ECO:0000256" key="1">
    <source>
        <dbReference type="ARBA" id="ARBA00004496"/>
    </source>
</evidence>
<dbReference type="AlphaFoldDB" id="A0A2T4TX39"/>
<keyword evidence="4 9" id="KW-0963">Cytoplasm</keyword>
<dbReference type="SUPFAM" id="SSF52156">
    <property type="entry name" value="Initiation factor IF2/eIF5b, domain 3"/>
    <property type="match status" value="1"/>
</dbReference>
<keyword evidence="15" id="KW-1185">Reference proteome</keyword>
<comment type="caution">
    <text evidence="14">The sequence shown here is derived from an EMBL/GenBank/DDBJ whole genome shotgun (WGS) entry which is preliminary data.</text>
</comment>
<dbReference type="InterPro" id="IPR053905">
    <property type="entry name" value="EF-G-like_DII"/>
</dbReference>
<dbReference type="GO" id="GO:0003924">
    <property type="term" value="F:GTPase activity"/>
    <property type="evidence" value="ECO:0007669"/>
    <property type="project" value="UniProtKB-UniRule"/>
</dbReference>
<dbReference type="Pfam" id="PF11987">
    <property type="entry name" value="IF-2"/>
    <property type="match status" value="1"/>
</dbReference>
<dbReference type="PROSITE" id="PS51722">
    <property type="entry name" value="G_TR_2"/>
    <property type="match status" value="1"/>
</dbReference>
<dbReference type="InterPro" id="IPR005225">
    <property type="entry name" value="Small_GTP-bd"/>
</dbReference>
<evidence type="ECO:0000259" key="13">
    <source>
        <dbReference type="PROSITE" id="PS51722"/>
    </source>
</evidence>
<dbReference type="PROSITE" id="PS01176">
    <property type="entry name" value="IF2"/>
    <property type="match status" value="1"/>
</dbReference>
<sequence>MMRVYDLAKVLGMSSKELIDRLEGSGLQLKSHSSNVDEDHVRSLLTAAPAQKKSRPKPKPLETSPSDQAVHAKPVESQRPAAGKADVPTTTTKISADKPARSGLVETKAPAKAKPIIEEVGPVLKSSSLEQKEPQKPKVVSALQPSKGTAVLEQPPSVPLEPLRESPVATAGLKREPSQTPTPPPPTSAPGQRVTVIPPALKPQVQVAQSEREPIPPLRPIVKIAETITVKELAETIAMSPSELIKQLIKMGIIATINQPLDVDVVKGAADKLGFLVEVTPLEETAAGARELEDLSLLLPRPAVVTIMGHVDHGKTSLLDAIRQTNVMASEAGGITQHIGAYQVDLPGGKITFLDTPGHEAFTAMRARGAQATDIVVLVVAADDGVMPQTVEAINHAKDAGVPILVAINKIDKPGADSNRARQQMADYGLVPEDWGGQTVYVEVSAKKKEGIDHLLEMLLLLAEVQELRANPHRAAKGVIIEAELDRSRGPVATVLVQNGTLNVGDVIVAGLHSGRVRAMNNETRKKVQMAGPATPVEVLGLSGIPMAGDTFVVVSDERKGRLIAISRQQKHREERIGSKHRMTLEDLHRRIREGEVKELRMIIKGDVQGSVGPLRESLERISTEAVRLKVIHASVGAINETDVMLASASNAVIVGFNVRPESKTQKLAELEGVEIRLYTVIYNAINEIRQAMEGLLDPKYIERSIGRVEVRQVFTVPKIGAIAGAYVVEGKVCRDSQVRLIRDGKVVHKGRVGSLRRFKEDAREVQSGFECGVGLMNFNDVKLGDILEVFDLESVAQKL</sequence>
<dbReference type="NCBIfam" id="TIGR00487">
    <property type="entry name" value="IF-2"/>
    <property type="match status" value="1"/>
</dbReference>
<dbReference type="InterPro" id="IPR036925">
    <property type="entry name" value="TIF_IF2_dom3_sf"/>
</dbReference>
<dbReference type="PANTHER" id="PTHR43381">
    <property type="entry name" value="TRANSLATION INITIATION FACTOR IF-2-RELATED"/>
    <property type="match status" value="1"/>
</dbReference>
<dbReference type="Pfam" id="PF22042">
    <property type="entry name" value="EF-G_D2"/>
    <property type="match status" value="1"/>
</dbReference>
<dbReference type="CDD" id="cd03702">
    <property type="entry name" value="IF2_mtIF2_II"/>
    <property type="match status" value="1"/>
</dbReference>
<dbReference type="InterPro" id="IPR027417">
    <property type="entry name" value="P-loop_NTPase"/>
</dbReference>
<feature type="region of interest" description="Disordered" evidence="12">
    <location>
        <begin position="127"/>
        <end position="192"/>
    </location>
</feature>
<feature type="binding site" evidence="9">
    <location>
        <begin position="409"/>
        <end position="412"/>
    </location>
    <ligand>
        <name>GTP</name>
        <dbReference type="ChEBI" id="CHEBI:37565"/>
    </ligand>
</feature>
<dbReference type="EMBL" id="NVQC01000022">
    <property type="protein sequence ID" value="PTL35679.1"/>
    <property type="molecule type" value="Genomic_DNA"/>
</dbReference>
<evidence type="ECO:0000256" key="12">
    <source>
        <dbReference type="SAM" id="MobiDB-lite"/>
    </source>
</evidence>
<dbReference type="Pfam" id="PF03144">
    <property type="entry name" value="GTP_EFTU_D2"/>
    <property type="match status" value="1"/>
</dbReference>
<dbReference type="InterPro" id="IPR044145">
    <property type="entry name" value="IF2_II"/>
</dbReference>
<evidence type="ECO:0000256" key="2">
    <source>
        <dbReference type="ARBA" id="ARBA00007733"/>
    </source>
</evidence>
<organism evidence="14 15">
    <name type="scientific">Candidatus Methylomirabilis limnetica</name>
    <dbReference type="NCBI Taxonomy" id="2033718"/>
    <lineage>
        <taxon>Bacteria</taxon>
        <taxon>Candidatus Methylomirabilota</taxon>
        <taxon>Candidatus Methylomirabilia</taxon>
        <taxon>Candidatus Methylomirabilales</taxon>
        <taxon>Candidatus Methylomirabilaceae</taxon>
        <taxon>Candidatus Methylomirabilis</taxon>
    </lineage>
</organism>
<keyword evidence="7 9" id="KW-0648">Protein biosynthesis</keyword>
<evidence type="ECO:0000256" key="8">
    <source>
        <dbReference type="ARBA" id="ARBA00023134"/>
    </source>
</evidence>